<evidence type="ECO:0000313" key="2">
    <source>
        <dbReference type="Proteomes" id="UP000066042"/>
    </source>
</evidence>
<dbReference type="PATRIC" id="fig|55802.8.peg.1315"/>
<evidence type="ECO:0000313" key="1">
    <source>
        <dbReference type="EMBL" id="ALM75256.1"/>
    </source>
</evidence>
<dbReference type="Proteomes" id="UP000066042">
    <property type="component" value="Chromosome"/>
</dbReference>
<accession>A0A0S1XBY4</accession>
<proteinExistence type="predicted"/>
<gene>
    <name evidence="1" type="ORF">TBCH5v1_1336</name>
</gene>
<name>A0A0S1XBY4_THEBA</name>
<dbReference type="STRING" id="55802.TBCH5v1_1336"/>
<reference evidence="1 2" key="1">
    <citation type="journal article" date="2016" name="Genome Announc.">
        <title>Complete genome sequence of the hyperthermophilic and piezophilic archaeon Thermococcus barophilus Ch5, capable of growth at the expense of hydrogenogenesis from carbon monoxide and formate.</title>
        <authorList>
            <person name="Oger P."/>
            <person name="Sokolova T.G."/>
            <person name="Kozhevnikova D.A."/>
            <person name="Taranov E.A."/>
            <person name="Vannier P."/>
            <person name="Lee H.S."/>
            <person name="Kwon K.K."/>
            <person name="Kang S.G."/>
            <person name="Lee J.H."/>
            <person name="Bonch-Osmolovskaya E.A."/>
            <person name="Lebedinsky A.V."/>
        </authorList>
    </citation>
    <scope>NUCLEOTIDE SEQUENCE [LARGE SCALE GENOMIC DNA]</scope>
    <source>
        <strain evidence="2">Ch5</strain>
    </source>
</reference>
<dbReference type="AlphaFoldDB" id="A0A0S1XBY4"/>
<protein>
    <submittedName>
        <fullName evidence="1">Uncharacterized protein</fullName>
    </submittedName>
</protein>
<dbReference type="EMBL" id="CP013050">
    <property type="protein sequence ID" value="ALM75256.1"/>
    <property type="molecule type" value="Genomic_DNA"/>
</dbReference>
<sequence length="51" mass="5836">MIPYLQPEREVHAVEMLLTETTNIIWKNVNDIWKPQQEGMGEALLGSGTPR</sequence>
<organism evidence="1 2">
    <name type="scientific">Thermococcus barophilus</name>
    <dbReference type="NCBI Taxonomy" id="55802"/>
    <lineage>
        <taxon>Archaea</taxon>
        <taxon>Methanobacteriati</taxon>
        <taxon>Methanobacteriota</taxon>
        <taxon>Thermococci</taxon>
        <taxon>Thermococcales</taxon>
        <taxon>Thermococcaceae</taxon>
        <taxon>Thermococcus</taxon>
    </lineage>
</organism>